<dbReference type="InterPro" id="IPR016055">
    <property type="entry name" value="A-D-PHexomutase_a/b/a-I/II/III"/>
</dbReference>
<gene>
    <name evidence="7" type="ORF">FYJ63_09820</name>
</gene>
<evidence type="ECO:0000259" key="5">
    <source>
        <dbReference type="Pfam" id="PF02879"/>
    </source>
</evidence>
<dbReference type="Pfam" id="PF02880">
    <property type="entry name" value="PGM_PMM_III"/>
    <property type="match status" value="1"/>
</dbReference>
<evidence type="ECO:0000256" key="3">
    <source>
        <dbReference type="ARBA" id="ARBA00023235"/>
    </source>
</evidence>
<dbReference type="GO" id="GO:0006166">
    <property type="term" value="P:purine ribonucleoside salvage"/>
    <property type="evidence" value="ECO:0007669"/>
    <property type="project" value="TreeGrafter"/>
</dbReference>
<dbReference type="AlphaFoldDB" id="A0A7K0K4W2"/>
<keyword evidence="2" id="KW-0460">Magnesium</keyword>
<dbReference type="PANTHER" id="PTHR45745:SF1">
    <property type="entry name" value="PHOSPHOGLUCOMUTASE 2B-RELATED"/>
    <property type="match status" value="1"/>
</dbReference>
<sequence>MAAIDAAPSAAKLPLADSYSLIDDSLWSRYRERAVSLVESSTSVIPSSAAESSGDSRLTFPSTGANLPFCKVAPGRGLRGSTQARAALRIVHTSLHGVGAELAETVLEDAGFSSVFSVEAQCEPDPDFPTVSFPNPEEAGALDLAIERAREVEADLILANDPDADRVAAAVPCPRTPTGWRQLTGDEVGVLLGWQACEQWKNRAERTAAYETEPTVESPAERTVPTVARSLVSGELLDAVARAAGLQPMVSLTGFKWIARTPGLIYGYEEALGVCPDPAAVRDKDGISAGLRLAVLAADLRAEGRTCSDLLDELAIQHGLYATAPLTIRVSDLSAIAKGMANLRERGLTRLGEEPVTFTLDLSSNQPADPKETSVLAAWENLRGLPATDALFFGASSGTRVVVRPSGTEPKLKCYLQVVIPEVTRRSLREAHVNAAAALELIRNQLHCALAL</sequence>
<dbReference type="InterPro" id="IPR036900">
    <property type="entry name" value="A-D-PHexomutase_C_sf"/>
</dbReference>
<evidence type="ECO:0000259" key="4">
    <source>
        <dbReference type="Pfam" id="PF00408"/>
    </source>
</evidence>
<dbReference type="Gene3D" id="3.30.310.50">
    <property type="entry name" value="Alpha-D-phosphohexomutase, C-terminal domain"/>
    <property type="match status" value="1"/>
</dbReference>
<dbReference type="SUPFAM" id="SSF55957">
    <property type="entry name" value="Phosphoglucomutase, C-terminal domain"/>
    <property type="match status" value="1"/>
</dbReference>
<evidence type="ECO:0000259" key="6">
    <source>
        <dbReference type="Pfam" id="PF02880"/>
    </source>
</evidence>
<keyword evidence="1" id="KW-0479">Metal-binding</keyword>
<dbReference type="GO" id="GO:0008973">
    <property type="term" value="F:phosphopentomutase activity"/>
    <property type="evidence" value="ECO:0007669"/>
    <property type="project" value="TreeGrafter"/>
</dbReference>
<reference evidence="7 8" key="1">
    <citation type="submission" date="2019-08" db="EMBL/GenBank/DDBJ databases">
        <title>In-depth cultivation of the pig gut microbiome towards novel bacterial diversity and tailored functional studies.</title>
        <authorList>
            <person name="Wylensek D."/>
            <person name="Hitch T.C.A."/>
            <person name="Clavel T."/>
        </authorList>
    </citation>
    <scope>NUCLEOTIDE SEQUENCE [LARGE SCALE GENOMIC DNA]</scope>
    <source>
        <strain evidence="7 8">RF-GAM-744-WT-7</strain>
    </source>
</reference>
<comment type="caution">
    <text evidence="7">The sequence shown here is derived from an EMBL/GenBank/DDBJ whole genome shotgun (WGS) entry which is preliminary data.</text>
</comment>
<dbReference type="PANTHER" id="PTHR45745">
    <property type="entry name" value="PHOSPHOMANNOMUTASE 45A"/>
    <property type="match status" value="1"/>
</dbReference>
<keyword evidence="8" id="KW-1185">Reference proteome</keyword>
<dbReference type="InterPro" id="IPR005846">
    <property type="entry name" value="A-D-PHexomutase_a/b/a-III"/>
</dbReference>
<dbReference type="InterPro" id="IPR005843">
    <property type="entry name" value="A-D-PHexomutase_C"/>
</dbReference>
<evidence type="ECO:0000313" key="7">
    <source>
        <dbReference type="EMBL" id="MST50512.1"/>
    </source>
</evidence>
<dbReference type="EMBL" id="VUMY01000021">
    <property type="protein sequence ID" value="MST50512.1"/>
    <property type="molecule type" value="Genomic_DNA"/>
</dbReference>
<dbReference type="GO" id="GO:0046872">
    <property type="term" value="F:metal ion binding"/>
    <property type="evidence" value="ECO:0007669"/>
    <property type="project" value="UniProtKB-KW"/>
</dbReference>
<dbReference type="Pfam" id="PF02879">
    <property type="entry name" value="PGM_PMM_II"/>
    <property type="match status" value="1"/>
</dbReference>
<evidence type="ECO:0008006" key="9">
    <source>
        <dbReference type="Google" id="ProtNLM"/>
    </source>
</evidence>
<keyword evidence="3" id="KW-0413">Isomerase</keyword>
<feature type="domain" description="Alpha-D-phosphohexomutase C-terminal" evidence="4">
    <location>
        <begin position="389"/>
        <end position="419"/>
    </location>
</feature>
<accession>A0A7K0K4W2</accession>
<dbReference type="Proteomes" id="UP000442535">
    <property type="component" value="Unassembled WGS sequence"/>
</dbReference>
<dbReference type="InterPro" id="IPR005845">
    <property type="entry name" value="A-D-PHexomutase_a/b/a-II"/>
</dbReference>
<organism evidence="7 8">
    <name type="scientific">Mobiluncus porci</name>
    <dbReference type="NCBI Taxonomy" id="2652278"/>
    <lineage>
        <taxon>Bacteria</taxon>
        <taxon>Bacillati</taxon>
        <taxon>Actinomycetota</taxon>
        <taxon>Actinomycetes</taxon>
        <taxon>Actinomycetales</taxon>
        <taxon>Actinomycetaceae</taxon>
        <taxon>Mobiluncus</taxon>
    </lineage>
</organism>
<dbReference type="SUPFAM" id="SSF53738">
    <property type="entry name" value="Phosphoglucomutase, first 3 domains"/>
    <property type="match status" value="2"/>
</dbReference>
<proteinExistence type="predicted"/>
<name>A0A7K0K4W2_9ACTO</name>
<evidence type="ECO:0000256" key="1">
    <source>
        <dbReference type="ARBA" id="ARBA00022723"/>
    </source>
</evidence>
<feature type="domain" description="Alpha-D-phosphohexomutase alpha/beta/alpha" evidence="5">
    <location>
        <begin position="85"/>
        <end position="170"/>
    </location>
</feature>
<protein>
    <recommendedName>
        <fullName evidence="9">Phosphomannomutase</fullName>
    </recommendedName>
</protein>
<feature type="domain" description="Alpha-D-phosphohexomutase alpha/beta/alpha" evidence="6">
    <location>
        <begin position="218"/>
        <end position="314"/>
    </location>
</feature>
<evidence type="ECO:0000313" key="8">
    <source>
        <dbReference type="Proteomes" id="UP000442535"/>
    </source>
</evidence>
<dbReference type="Gene3D" id="3.40.120.10">
    <property type="entry name" value="Alpha-D-Glucose-1,6-Bisphosphate, subunit A, domain 3"/>
    <property type="match status" value="2"/>
</dbReference>
<dbReference type="Pfam" id="PF00408">
    <property type="entry name" value="PGM_PMM_IV"/>
    <property type="match status" value="1"/>
</dbReference>
<dbReference type="GO" id="GO:0005975">
    <property type="term" value="P:carbohydrate metabolic process"/>
    <property type="evidence" value="ECO:0007669"/>
    <property type="project" value="InterPro"/>
</dbReference>
<evidence type="ECO:0000256" key="2">
    <source>
        <dbReference type="ARBA" id="ARBA00022842"/>
    </source>
</evidence>